<accession>A0AB73C1C8</accession>
<dbReference type="EMBL" id="JAAH01000128">
    <property type="protein sequence ID" value="KDE70580.1"/>
    <property type="molecule type" value="Genomic_DNA"/>
</dbReference>
<evidence type="ECO:0000313" key="1">
    <source>
        <dbReference type="EMBL" id="KDE70580.1"/>
    </source>
</evidence>
<gene>
    <name evidence="1" type="ORF">FUSO8_09090</name>
</gene>
<name>A0AB73C1C8_9FUSO</name>
<proteinExistence type="predicted"/>
<protein>
    <submittedName>
        <fullName evidence="1">Uncharacterized protein</fullName>
    </submittedName>
</protein>
<dbReference type="AlphaFoldDB" id="A0AB73C1C8"/>
<dbReference type="RefSeq" id="WP_035905609.1">
    <property type="nucleotide sequence ID" value="NZ_JAAH01000128.1"/>
</dbReference>
<reference evidence="1 2" key="1">
    <citation type="submission" date="2014-01" db="EMBL/GenBank/DDBJ databases">
        <title>Comparative genomics of Fusobacterium necrophorum wild isolates.</title>
        <authorList>
            <person name="Kittichotirat W."/>
            <person name="Bumgarner R.E."/>
            <person name="Lawrence P."/>
        </authorList>
    </citation>
    <scope>NUCLEOTIDE SEQUENCE [LARGE SCALE GENOMIC DNA]</scope>
    <source>
        <strain evidence="1 2">DJ-2</strain>
    </source>
</reference>
<organism evidence="1 2">
    <name type="scientific">Fusobacterium necrophorum DJ-2</name>
    <dbReference type="NCBI Taxonomy" id="1441737"/>
    <lineage>
        <taxon>Bacteria</taxon>
        <taxon>Fusobacteriati</taxon>
        <taxon>Fusobacteriota</taxon>
        <taxon>Fusobacteriia</taxon>
        <taxon>Fusobacteriales</taxon>
        <taxon>Fusobacteriaceae</taxon>
        <taxon>Fusobacterium</taxon>
    </lineage>
</organism>
<dbReference type="Proteomes" id="UP000027058">
    <property type="component" value="Unassembled WGS sequence"/>
</dbReference>
<evidence type="ECO:0000313" key="2">
    <source>
        <dbReference type="Proteomes" id="UP000027058"/>
    </source>
</evidence>
<comment type="caution">
    <text evidence="1">The sequence shown here is derived from an EMBL/GenBank/DDBJ whole genome shotgun (WGS) entry which is preliminary data.</text>
</comment>
<sequence length="60" mass="7234">MKIQIEKLDKALATPTKEENLYSIGKRIDKILEKVRDLRRKNLRTGERLIKYQRKVLSFF</sequence>